<dbReference type="InParanoid" id="A0A078A3R1"/>
<accession>A0A078A3R1</accession>
<feature type="region of interest" description="Disordered" evidence="1">
    <location>
        <begin position="247"/>
        <end position="270"/>
    </location>
</feature>
<organism evidence="2 3">
    <name type="scientific">Stylonychia lemnae</name>
    <name type="common">Ciliate</name>
    <dbReference type="NCBI Taxonomy" id="5949"/>
    <lineage>
        <taxon>Eukaryota</taxon>
        <taxon>Sar</taxon>
        <taxon>Alveolata</taxon>
        <taxon>Ciliophora</taxon>
        <taxon>Intramacronucleata</taxon>
        <taxon>Spirotrichea</taxon>
        <taxon>Stichotrichia</taxon>
        <taxon>Sporadotrichida</taxon>
        <taxon>Oxytrichidae</taxon>
        <taxon>Stylonychinae</taxon>
        <taxon>Stylonychia</taxon>
    </lineage>
</organism>
<proteinExistence type="predicted"/>
<name>A0A078A3R1_STYLE</name>
<gene>
    <name evidence="2" type="primary">Contig11918.g12752</name>
    <name evidence="2" type="ORF">STYLEM_5166</name>
</gene>
<evidence type="ECO:0000313" key="2">
    <source>
        <dbReference type="EMBL" id="CDW76168.1"/>
    </source>
</evidence>
<sequence length="321" mass="38741">MDYTPYYIHYYHSLKAIQQEYRTRPKLIQDLTQKINEKLNDKIIEVQQELLKKYMIEERTLHSWIDHYISDPSIKSQLDLIDINNDRLFGEVLQEPNFNLEFPSTLTKEVYMKILKKVFATIRHRVYKQIRDIVRPRPDKYITKNELKDILHNLDFQNIRARVYTMYGLPEPTPRQPSHRILQKAHYTYMIDKEFMQEIRETKQAHERFMTQILASDVFPGLDTKNPLDSSEEEVVPARFGSNWYEFKNKNEEDNENDYEEEEGKDQEIDNERVFASKIIDKDNIQLTELDTHIDQQKRLLFQETKMRVAPEQQSEEQFNQ</sequence>
<dbReference type="AlphaFoldDB" id="A0A078A3R1"/>
<dbReference type="EMBL" id="CCKQ01005020">
    <property type="protein sequence ID" value="CDW76168.1"/>
    <property type="molecule type" value="Genomic_DNA"/>
</dbReference>
<protein>
    <submittedName>
        <fullName evidence="2">Uncharacterized protein</fullName>
    </submittedName>
</protein>
<keyword evidence="3" id="KW-1185">Reference proteome</keyword>
<feature type="compositionally biased region" description="Acidic residues" evidence="1">
    <location>
        <begin position="253"/>
        <end position="265"/>
    </location>
</feature>
<evidence type="ECO:0000256" key="1">
    <source>
        <dbReference type="SAM" id="MobiDB-lite"/>
    </source>
</evidence>
<evidence type="ECO:0000313" key="3">
    <source>
        <dbReference type="Proteomes" id="UP000039865"/>
    </source>
</evidence>
<reference evidence="2 3" key="1">
    <citation type="submission" date="2014-06" db="EMBL/GenBank/DDBJ databases">
        <authorList>
            <person name="Swart Estienne"/>
        </authorList>
    </citation>
    <scope>NUCLEOTIDE SEQUENCE [LARGE SCALE GENOMIC DNA]</scope>
    <source>
        <strain evidence="2 3">130c</strain>
    </source>
</reference>
<dbReference type="Proteomes" id="UP000039865">
    <property type="component" value="Unassembled WGS sequence"/>
</dbReference>